<keyword evidence="11" id="KW-1185">Reference proteome</keyword>
<feature type="compositionally biased region" description="Polar residues" evidence="7">
    <location>
        <begin position="1158"/>
        <end position="1179"/>
    </location>
</feature>
<dbReference type="GO" id="GO:0055085">
    <property type="term" value="P:transmembrane transport"/>
    <property type="evidence" value="ECO:0007669"/>
    <property type="project" value="TreeGrafter"/>
</dbReference>
<feature type="region of interest" description="Disordered" evidence="7">
    <location>
        <begin position="804"/>
        <end position="859"/>
    </location>
</feature>
<feature type="transmembrane region" description="Helical" evidence="8">
    <location>
        <begin position="593"/>
        <end position="613"/>
    </location>
</feature>
<accession>A0AAD9AHL9</accession>
<keyword evidence="4" id="KW-0732">Signal</keyword>
<dbReference type="Proteomes" id="UP001243330">
    <property type="component" value="Unassembled WGS sequence"/>
</dbReference>
<organism evidence="10 11">
    <name type="scientific">Colletotrichum chrysophilum</name>
    <dbReference type="NCBI Taxonomy" id="1836956"/>
    <lineage>
        <taxon>Eukaryota</taxon>
        <taxon>Fungi</taxon>
        <taxon>Dikarya</taxon>
        <taxon>Ascomycota</taxon>
        <taxon>Pezizomycotina</taxon>
        <taxon>Sordariomycetes</taxon>
        <taxon>Hypocreomycetidae</taxon>
        <taxon>Glomerellales</taxon>
        <taxon>Glomerellaceae</taxon>
        <taxon>Colletotrichum</taxon>
        <taxon>Colletotrichum gloeosporioides species complex</taxon>
    </lineage>
</organism>
<dbReference type="PANTHER" id="PTHR31145">
    <property type="entry name" value="INTEGRAL MEMBRANE PROTEIN (AFU_ORTHOLOGUE AFUA_7G01610)"/>
    <property type="match status" value="1"/>
</dbReference>
<feature type="transmembrane region" description="Helical" evidence="8">
    <location>
        <begin position="305"/>
        <end position="327"/>
    </location>
</feature>
<feature type="region of interest" description="Disordered" evidence="7">
    <location>
        <begin position="1"/>
        <end position="86"/>
    </location>
</feature>
<dbReference type="InterPro" id="IPR032800">
    <property type="entry name" value="TRP_N"/>
</dbReference>
<feature type="transmembrane region" description="Helical" evidence="8">
    <location>
        <begin position="93"/>
        <end position="116"/>
    </location>
</feature>
<evidence type="ECO:0000313" key="10">
    <source>
        <dbReference type="EMBL" id="KAK1847809.1"/>
    </source>
</evidence>
<feature type="transmembrane region" description="Helical" evidence="8">
    <location>
        <begin position="489"/>
        <end position="508"/>
    </location>
</feature>
<feature type="transmembrane region" description="Helical" evidence="8">
    <location>
        <begin position="433"/>
        <end position="458"/>
    </location>
</feature>
<feature type="compositionally biased region" description="Low complexity" evidence="7">
    <location>
        <begin position="1024"/>
        <end position="1033"/>
    </location>
</feature>
<feature type="region of interest" description="Disordered" evidence="7">
    <location>
        <begin position="985"/>
        <end position="1181"/>
    </location>
</feature>
<reference evidence="10" key="1">
    <citation type="submission" date="2023-01" db="EMBL/GenBank/DDBJ databases">
        <title>Colletotrichum chrysophilum M932 genome sequence.</title>
        <authorList>
            <person name="Baroncelli R."/>
        </authorList>
    </citation>
    <scope>NUCLEOTIDE SEQUENCE</scope>
    <source>
        <strain evidence="10">M932</strain>
    </source>
</reference>
<dbReference type="InterPro" id="IPR040241">
    <property type="entry name" value="TRP_Flc/Pkd2-like"/>
</dbReference>
<evidence type="ECO:0000313" key="11">
    <source>
        <dbReference type="Proteomes" id="UP001243330"/>
    </source>
</evidence>
<keyword evidence="5 8" id="KW-1133">Transmembrane helix</keyword>
<evidence type="ECO:0000256" key="2">
    <source>
        <dbReference type="ARBA" id="ARBA00010642"/>
    </source>
</evidence>
<comment type="similarity">
    <text evidence="2">Belongs to the transient receptor potential (TRP) ion channel family.</text>
</comment>
<comment type="caution">
    <text evidence="10">The sequence shown here is derived from an EMBL/GenBank/DDBJ whole genome shotgun (WGS) entry which is preliminary data.</text>
</comment>
<dbReference type="AlphaFoldDB" id="A0AAD9AHL9"/>
<evidence type="ECO:0000256" key="4">
    <source>
        <dbReference type="ARBA" id="ARBA00022729"/>
    </source>
</evidence>
<evidence type="ECO:0000259" key="9">
    <source>
        <dbReference type="SMART" id="SM01320"/>
    </source>
</evidence>
<dbReference type="EMBL" id="JAQOWY010000190">
    <property type="protein sequence ID" value="KAK1847809.1"/>
    <property type="molecule type" value="Genomic_DNA"/>
</dbReference>
<name>A0AAD9AHL9_9PEZI</name>
<feature type="region of interest" description="Disordered" evidence="7">
    <location>
        <begin position="713"/>
        <end position="735"/>
    </location>
</feature>
<keyword evidence="3 8" id="KW-0812">Transmembrane</keyword>
<dbReference type="SMART" id="SM01320">
    <property type="entry name" value="TRP_N"/>
    <property type="match status" value="1"/>
</dbReference>
<evidence type="ECO:0000256" key="7">
    <source>
        <dbReference type="SAM" id="MobiDB-lite"/>
    </source>
</evidence>
<dbReference type="PANTHER" id="PTHR31145:SF6">
    <property type="entry name" value="INTEGRAL MEMBRANE PROTEIN (AFU_ORTHOLOGUE AFUA_7G01610)"/>
    <property type="match status" value="1"/>
</dbReference>
<feature type="domain" description="ML-like" evidence="9">
    <location>
        <begin position="109"/>
        <end position="299"/>
    </location>
</feature>
<evidence type="ECO:0000256" key="3">
    <source>
        <dbReference type="ARBA" id="ARBA00022692"/>
    </source>
</evidence>
<feature type="compositionally biased region" description="Low complexity" evidence="7">
    <location>
        <begin position="1217"/>
        <end position="1228"/>
    </location>
</feature>
<feature type="transmembrane region" description="Helical" evidence="8">
    <location>
        <begin position="514"/>
        <end position="538"/>
    </location>
</feature>
<dbReference type="GO" id="GO:0016020">
    <property type="term" value="C:membrane"/>
    <property type="evidence" value="ECO:0007669"/>
    <property type="project" value="UniProtKB-SubCell"/>
</dbReference>
<comment type="subcellular location">
    <subcellularLocation>
        <location evidence="1">Membrane</location>
        <topology evidence="1">Multi-pass membrane protein</topology>
    </subcellularLocation>
</comment>
<feature type="compositionally biased region" description="Polar residues" evidence="7">
    <location>
        <begin position="839"/>
        <end position="848"/>
    </location>
</feature>
<feature type="transmembrane region" description="Helical" evidence="8">
    <location>
        <begin position="269"/>
        <end position="293"/>
    </location>
</feature>
<proteinExistence type="inferred from homology"/>
<feature type="transmembrane region" description="Helical" evidence="8">
    <location>
        <begin position="656"/>
        <end position="678"/>
    </location>
</feature>
<dbReference type="Pfam" id="PF14558">
    <property type="entry name" value="TRP_N"/>
    <property type="match status" value="1"/>
</dbReference>
<feature type="region of interest" description="Disordered" evidence="7">
    <location>
        <begin position="1205"/>
        <end position="1228"/>
    </location>
</feature>
<feature type="compositionally biased region" description="Polar residues" evidence="7">
    <location>
        <begin position="40"/>
        <end position="56"/>
    </location>
</feature>
<keyword evidence="6 8" id="KW-0472">Membrane</keyword>
<sequence length="1228" mass="133411">MRTHRKAPPQHQPDAPRAPRHEASPCYGHGKLAPSLPLQAMTSSRPLPTSNQTARSFSREHRYLPSLSAMDSGRRRPRPRPPHSSFPSAASSILGMLLITFACLLIQPAAAVLIPFDNCLDSSYTQAETETGVPNLQWNALYVDARFDNQDPAHNLQIIVWGNVTGSYTVKTNDTVPSPNDPSWNDPSSTFGKILERPDEKNLTTLQTRVNVLSYQPFYNRSAFCNDSLVNGSCPLAPVFKTVSESPWGNLPSVNLTQDFNSSYAFSSFASTFLVLYGNTAATQISCVSAIVTPDLGSLSALLRYLPLVVLLFVGFATMFASVFSPWGSTDIFHWTTNYGRDEDLLRLVTPGFGDCLQYIQFVALTGGLSINYPGFYQPVVSQVGWSALMFNESFVSKSPGWQAIQDGIYVTNATYGLHRYAQMIGMSDVEDIWAGTMVWVCVIVGALFVLIQLGFFFRWVFRLISNTPEEDLRAKNIPFSVGNIVRVVFNYLLLPIVALSTFQLVVAGQSQEFAVALAVITLIILICFAAWLLYLIFKTRPRAVLFDDLPTVLLYGPLYNTYSDEAAAFALIPVILTFIRGITIGAVQPVGIAQIVILAICEVIYILTLHAFRPFQSPTSMNAYHTLFSVLRFATVMLMVAFVPQMGVTEGPKGWIGYTILLIHACVLVLGFMLNALQTIIEVTARLLGAGGDDTRGLQRGGLSKIFGMRQLQRRTSRRNNGPSRASQLSTTGMLDADEASKTGYVMRGGRLRSESAGSGFLLRSQHRSSSALDSIDPYTGQVRNFDSGSNFTPTTPGEVSTFSFLPSPAAATRPPAAVTVESADPYYRPPRRRGDTLNGSSTSLNRHSVAESRRYSQAGTHLGDATADLEAQLSRGPTPAPQAINLTPRADYSTREVDFYYGVRGPALNSEGVGRKLGTGPADPTGPMSSAAGWFRNFFGGKTKEKGKGFEVVRSSRMPPAMRAAADAEYEAEPPPEGIPVAMGVLRNGPIESDDDEPKNKATQKHADNVENAENSDNLLNDDGVSVVSSDSEIETVSIPKVSDAPPMLPGIASSGSFKLPSRVASKASRQASQKHRRQSTESDIPEIPRKSSKRDSAVLRGHSPTPSFNLIPPTSPTGPLSGPSDGKMHTPGSLASSPNPGRLPFERSNSHQKRLSSNGSSMEEFNIRRTPSTERPTSYGVVAQHSISRVDPGLDQQVDLLGTSAELVDERGPSSRSSSAEGRAR</sequence>
<evidence type="ECO:0000256" key="8">
    <source>
        <dbReference type="SAM" id="Phobius"/>
    </source>
</evidence>
<evidence type="ECO:0000256" key="6">
    <source>
        <dbReference type="ARBA" id="ARBA00023136"/>
    </source>
</evidence>
<feature type="compositionally biased region" description="Low complexity" evidence="7">
    <location>
        <begin position="808"/>
        <end position="819"/>
    </location>
</feature>
<dbReference type="Pfam" id="PF06011">
    <property type="entry name" value="TRP"/>
    <property type="match status" value="1"/>
</dbReference>
<evidence type="ECO:0000256" key="1">
    <source>
        <dbReference type="ARBA" id="ARBA00004141"/>
    </source>
</evidence>
<evidence type="ECO:0000256" key="5">
    <source>
        <dbReference type="ARBA" id="ARBA00022989"/>
    </source>
</evidence>
<dbReference type="InterPro" id="IPR010308">
    <property type="entry name" value="TRP_C"/>
</dbReference>
<feature type="transmembrane region" description="Helical" evidence="8">
    <location>
        <begin position="625"/>
        <end position="644"/>
    </location>
</feature>
<protein>
    <submittedName>
        <fullName evidence="10">Integral membrane protein</fullName>
    </submittedName>
</protein>
<gene>
    <name evidence="10" type="ORF">CCHR01_09536</name>
</gene>
<feature type="compositionally biased region" description="Basic and acidic residues" evidence="7">
    <location>
        <begin position="1089"/>
        <end position="1100"/>
    </location>
</feature>
<feature type="compositionally biased region" description="Polar residues" evidence="7">
    <location>
        <begin position="720"/>
        <end position="734"/>
    </location>
</feature>